<feature type="transmembrane region" description="Helical" evidence="8">
    <location>
        <begin position="250"/>
        <end position="272"/>
    </location>
</feature>
<dbReference type="AlphaFoldDB" id="A0A1V6C4Z5"/>
<feature type="transmembrane region" description="Helical" evidence="8">
    <location>
        <begin position="28"/>
        <end position="48"/>
    </location>
</feature>
<reference evidence="10" key="1">
    <citation type="submission" date="2017-02" db="EMBL/GenBank/DDBJ databases">
        <title>Delving into the versatile metabolic prowess of the omnipresent phylum Bacteroidetes.</title>
        <authorList>
            <person name="Nobu M.K."/>
            <person name="Mei R."/>
            <person name="Narihiro T."/>
            <person name="Kuroda K."/>
            <person name="Liu W.-T."/>
        </authorList>
    </citation>
    <scope>NUCLEOTIDE SEQUENCE</scope>
    <source>
        <strain evidence="10">ADurb.Bin131</strain>
    </source>
</reference>
<evidence type="ECO:0000256" key="6">
    <source>
        <dbReference type="ARBA" id="ARBA00023136"/>
    </source>
</evidence>
<evidence type="ECO:0000256" key="5">
    <source>
        <dbReference type="ARBA" id="ARBA00023002"/>
    </source>
</evidence>
<organism evidence="10">
    <name type="scientific">candidate division TA06 bacterium ADurb.Bin131</name>
    <dbReference type="NCBI Taxonomy" id="1852827"/>
    <lineage>
        <taxon>Bacteria</taxon>
        <taxon>Bacteria division TA06</taxon>
    </lineage>
</organism>
<comment type="subcellular location">
    <subcellularLocation>
        <location evidence="1">Cell membrane</location>
        <topology evidence="1">Multi-pass membrane protein</topology>
    </subcellularLocation>
    <subcellularLocation>
        <location evidence="7">Membrane</location>
        <topology evidence="7">Multi-pass membrane protein</topology>
    </subcellularLocation>
</comment>
<keyword evidence="4 8" id="KW-1133">Transmembrane helix</keyword>
<proteinExistence type="predicted"/>
<evidence type="ECO:0000259" key="9">
    <source>
        <dbReference type="Pfam" id="PF00361"/>
    </source>
</evidence>
<gene>
    <name evidence="10" type="primary">mrpA_2</name>
    <name evidence="10" type="ORF">BWX89_01537</name>
</gene>
<evidence type="ECO:0000256" key="4">
    <source>
        <dbReference type="ARBA" id="ARBA00022989"/>
    </source>
</evidence>
<feature type="transmembrane region" description="Helical" evidence="8">
    <location>
        <begin position="183"/>
        <end position="205"/>
    </location>
</feature>
<feature type="transmembrane region" description="Helical" evidence="8">
    <location>
        <begin position="6"/>
        <end position="21"/>
    </location>
</feature>
<evidence type="ECO:0000256" key="7">
    <source>
        <dbReference type="RuleBase" id="RU000320"/>
    </source>
</evidence>
<dbReference type="Proteomes" id="UP000485562">
    <property type="component" value="Unassembled WGS sequence"/>
</dbReference>
<evidence type="ECO:0000313" key="10">
    <source>
        <dbReference type="EMBL" id="OQB71977.1"/>
    </source>
</evidence>
<dbReference type="GO" id="GO:0016491">
    <property type="term" value="F:oxidoreductase activity"/>
    <property type="evidence" value="ECO:0007669"/>
    <property type="project" value="UniProtKB-KW"/>
</dbReference>
<dbReference type="GO" id="GO:0005886">
    <property type="term" value="C:plasma membrane"/>
    <property type="evidence" value="ECO:0007669"/>
    <property type="project" value="UniProtKB-SubCell"/>
</dbReference>
<dbReference type="PANTHER" id="PTHR42682">
    <property type="entry name" value="HYDROGENASE-4 COMPONENT F"/>
    <property type="match status" value="1"/>
</dbReference>
<dbReference type="InterPro" id="IPR052175">
    <property type="entry name" value="ComplexI-like_HydComp"/>
</dbReference>
<evidence type="ECO:0000256" key="2">
    <source>
        <dbReference type="ARBA" id="ARBA00022475"/>
    </source>
</evidence>
<feature type="transmembrane region" description="Helical" evidence="8">
    <location>
        <begin position="116"/>
        <end position="135"/>
    </location>
</feature>
<feature type="transmembrane region" description="Helical" evidence="8">
    <location>
        <begin position="573"/>
        <end position="593"/>
    </location>
</feature>
<keyword evidence="2" id="KW-1003">Cell membrane</keyword>
<feature type="transmembrane region" description="Helical" evidence="8">
    <location>
        <begin position="390"/>
        <end position="412"/>
    </location>
</feature>
<feature type="transmembrane region" description="Helical" evidence="8">
    <location>
        <begin position="433"/>
        <end position="455"/>
    </location>
</feature>
<accession>A0A1V6C4Z5</accession>
<feature type="transmembrane region" description="Helical" evidence="8">
    <location>
        <begin position="475"/>
        <end position="496"/>
    </location>
</feature>
<keyword evidence="5" id="KW-0560">Oxidoreductase</keyword>
<dbReference type="PRINTS" id="PR01434">
    <property type="entry name" value="NADHDHGNASE5"/>
</dbReference>
<dbReference type="PANTHER" id="PTHR42682:SF4">
    <property type="entry name" value="NADH-UBIQUINONE_PLASTOQUINONE"/>
    <property type="match status" value="1"/>
</dbReference>
<feature type="transmembrane region" description="Helical" evidence="8">
    <location>
        <begin position="147"/>
        <end position="168"/>
    </location>
</feature>
<evidence type="ECO:0000256" key="8">
    <source>
        <dbReference type="SAM" id="Phobius"/>
    </source>
</evidence>
<sequence length="595" mass="66411">MEIIYYLIGIPFIAGLLCLLLPDRMRTLIWGIAFDVCLVLFVVFLYLFSDPPSPVERWFLWDNLTNLTLLGIGFFGLVIATYSYKFINNFINRYYAYLLWTLAAAIGAVVSNNLILMAVFWGILAITLYLMVGLGGPDASYPAKKTFIIVGGSDSFLILGIALLWVLTGCINITDINLQIDRWLGACAFLCFICASFAKAGVMPLHTWIPEISESVPVPVIAFLPASLDKLLGIYLLARVCLNLFSYHESLWFLLRLVGAITIIGAVFLALIQHNMKKLLAYHAVSQVGYMVVGIASGNPIGICGGLFHMINNAIYKCCLFLGAGSVEKQSGSTDLDNLGGLAKNLPLTFLSFMFASFAISGIPPFNGFFSKWMIYQGLIEGSKNGEPSWILWIIMALIGSGLTLASFMKIIHAVFLGRHSDTIKTKDIKESHWTMVFPMVVLAILCLIFGVFFIRIPLFRLLIPVVPSIDIENIFTLILPLALLIAGIILGLLFYPLTVPKKRRIAEPFIGGEVQSEDMRPSGTEFYNTVKDLKFLRSMYHAAERKTLDFYEVCKSITMYFSEGFRSLHSGILGTYLTWILFGLITLLYVFLRW</sequence>
<evidence type="ECO:0000256" key="1">
    <source>
        <dbReference type="ARBA" id="ARBA00004651"/>
    </source>
</evidence>
<keyword evidence="3 7" id="KW-0812">Transmembrane</keyword>
<dbReference type="EMBL" id="MWDQ01000146">
    <property type="protein sequence ID" value="OQB71977.1"/>
    <property type="molecule type" value="Genomic_DNA"/>
</dbReference>
<dbReference type="InterPro" id="IPR001750">
    <property type="entry name" value="ND/Mrp_TM"/>
</dbReference>
<evidence type="ECO:0000256" key="3">
    <source>
        <dbReference type="ARBA" id="ARBA00022692"/>
    </source>
</evidence>
<dbReference type="Pfam" id="PF00361">
    <property type="entry name" value="Proton_antipo_M"/>
    <property type="match status" value="1"/>
</dbReference>
<feature type="transmembrane region" description="Helical" evidence="8">
    <location>
        <begin position="68"/>
        <end position="87"/>
    </location>
</feature>
<name>A0A1V6C4Z5_UNCT6</name>
<comment type="caution">
    <text evidence="10">The sequence shown here is derived from an EMBL/GenBank/DDBJ whole genome shotgun (WGS) entry which is preliminary data.</text>
</comment>
<keyword evidence="6 8" id="KW-0472">Membrane</keyword>
<feature type="transmembrane region" description="Helical" evidence="8">
    <location>
        <begin position="217"/>
        <end position="238"/>
    </location>
</feature>
<protein>
    <submittedName>
        <fullName evidence="10">Na(+)/H(+) antiporter subunit A</fullName>
    </submittedName>
</protein>
<feature type="transmembrane region" description="Helical" evidence="8">
    <location>
        <begin position="348"/>
        <end position="370"/>
    </location>
</feature>
<feature type="domain" description="NADH:quinone oxidoreductase/Mrp antiporter transmembrane" evidence="9">
    <location>
        <begin position="111"/>
        <end position="383"/>
    </location>
</feature>